<keyword evidence="3" id="KW-1185">Reference proteome</keyword>
<reference evidence="4" key="1">
    <citation type="submission" date="2016-06" db="UniProtKB">
        <authorList>
            <consortium name="WormBaseParasite"/>
        </authorList>
    </citation>
    <scope>IDENTIFICATION</scope>
</reference>
<reference evidence="2 3" key="2">
    <citation type="submission" date="2018-11" db="EMBL/GenBank/DDBJ databases">
        <authorList>
            <consortium name="Pathogen Informatics"/>
        </authorList>
    </citation>
    <scope>NUCLEOTIDE SEQUENCE [LARGE SCALE GENOMIC DNA]</scope>
</reference>
<dbReference type="AlphaFoldDB" id="A0A183U413"/>
<protein>
    <submittedName>
        <fullName evidence="4">Transmembrane protein</fullName>
    </submittedName>
</protein>
<dbReference type="EMBL" id="UYWY01003944">
    <property type="protein sequence ID" value="VDM28949.1"/>
    <property type="molecule type" value="Genomic_DNA"/>
</dbReference>
<keyword evidence="1" id="KW-1133">Transmembrane helix</keyword>
<gene>
    <name evidence="2" type="ORF">TCNE_LOCUS3232</name>
</gene>
<dbReference type="WBParaSite" id="TCNE_0000323301-mRNA-1">
    <property type="protein sequence ID" value="TCNE_0000323301-mRNA-1"/>
    <property type="gene ID" value="TCNE_0000323301"/>
</dbReference>
<name>A0A183U413_TOXCA</name>
<evidence type="ECO:0000313" key="3">
    <source>
        <dbReference type="Proteomes" id="UP000050794"/>
    </source>
</evidence>
<keyword evidence="1" id="KW-0812">Transmembrane</keyword>
<evidence type="ECO:0000313" key="2">
    <source>
        <dbReference type="EMBL" id="VDM28949.1"/>
    </source>
</evidence>
<evidence type="ECO:0000256" key="1">
    <source>
        <dbReference type="SAM" id="Phobius"/>
    </source>
</evidence>
<dbReference type="Proteomes" id="UP000050794">
    <property type="component" value="Unassembled WGS sequence"/>
</dbReference>
<sequence length="124" mass="14705">MQCYVYIRDSKAQLERTWKSWVRVIGDSSEYVIIEMQMVQIHEGYFPSLSALSVFLFLFVLGVCTIAFLYLLPYKYDVGAAFPTVRSIFYLYRRLADPRRIFPVPVGPVRVFVLVRAWRLYDRF</sequence>
<feature type="transmembrane region" description="Helical" evidence="1">
    <location>
        <begin position="45"/>
        <end position="72"/>
    </location>
</feature>
<proteinExistence type="predicted"/>
<organism evidence="3 4">
    <name type="scientific">Toxocara canis</name>
    <name type="common">Canine roundworm</name>
    <dbReference type="NCBI Taxonomy" id="6265"/>
    <lineage>
        <taxon>Eukaryota</taxon>
        <taxon>Metazoa</taxon>
        <taxon>Ecdysozoa</taxon>
        <taxon>Nematoda</taxon>
        <taxon>Chromadorea</taxon>
        <taxon>Rhabditida</taxon>
        <taxon>Spirurina</taxon>
        <taxon>Ascaridomorpha</taxon>
        <taxon>Ascaridoidea</taxon>
        <taxon>Toxocaridae</taxon>
        <taxon>Toxocara</taxon>
    </lineage>
</organism>
<evidence type="ECO:0000313" key="4">
    <source>
        <dbReference type="WBParaSite" id="TCNE_0000323301-mRNA-1"/>
    </source>
</evidence>
<keyword evidence="1" id="KW-0472">Membrane</keyword>
<accession>A0A183U413</accession>